<feature type="non-terminal residue" evidence="6">
    <location>
        <position position="1"/>
    </location>
</feature>
<feature type="compositionally biased region" description="Polar residues" evidence="4">
    <location>
        <begin position="384"/>
        <end position="394"/>
    </location>
</feature>
<keyword evidence="2" id="KW-0863">Zinc-finger</keyword>
<dbReference type="GO" id="GO:0008270">
    <property type="term" value="F:zinc ion binding"/>
    <property type="evidence" value="ECO:0007669"/>
    <property type="project" value="UniProtKB-KW"/>
</dbReference>
<organism evidence="6 7">
    <name type="scientific">Tilletia caries</name>
    <name type="common">wheat bunt fungus</name>
    <dbReference type="NCBI Taxonomy" id="13290"/>
    <lineage>
        <taxon>Eukaryota</taxon>
        <taxon>Fungi</taxon>
        <taxon>Dikarya</taxon>
        <taxon>Basidiomycota</taxon>
        <taxon>Ustilaginomycotina</taxon>
        <taxon>Exobasidiomycetes</taxon>
        <taxon>Tilletiales</taxon>
        <taxon>Tilletiaceae</taxon>
        <taxon>Tilletia</taxon>
    </lineage>
</organism>
<gene>
    <name evidence="6" type="ORF">A4X03_0g6689</name>
</gene>
<feature type="compositionally biased region" description="Polar residues" evidence="4">
    <location>
        <begin position="187"/>
        <end position="205"/>
    </location>
</feature>
<evidence type="ECO:0000313" key="7">
    <source>
        <dbReference type="Proteomes" id="UP000077671"/>
    </source>
</evidence>
<dbReference type="Proteomes" id="UP000077671">
    <property type="component" value="Unassembled WGS sequence"/>
</dbReference>
<proteinExistence type="predicted"/>
<reference evidence="6" key="2">
    <citation type="journal article" date="2019" name="IMA Fungus">
        <title>Genome sequencing and comparison of five Tilletia species to identify candidate genes for the detection of regulated species infecting wheat.</title>
        <authorList>
            <person name="Nguyen H.D.T."/>
            <person name="Sultana T."/>
            <person name="Kesanakurti P."/>
            <person name="Hambleton S."/>
        </authorList>
    </citation>
    <scope>NUCLEOTIDE SEQUENCE</scope>
    <source>
        <strain evidence="6">DAOMC 238032</strain>
    </source>
</reference>
<dbReference type="Pfam" id="PF02892">
    <property type="entry name" value="zf-BED"/>
    <property type="match status" value="1"/>
</dbReference>
<sequence length="394" mass="43693">NGEFIDKKEPEEYDFSKRPRIDNSIVEAAFKQFESDPTPGNFDKILMDIKKKGQPSSRQPTSTAGTSSSLGVGSKLHVPTRKGSVSPVRASTRARTQNRRYSGNFELSGDEGSRGRQGKAASPSDRSDPADDDGDITVVGRKHRKTILDDSDDEDEDALPASPVRKKRKKGTDRSSAETAPKKKFRPTQQEQEVYTNTRASSAVQSHHRGSAPRLSGQALNDARIEQDGDGPDNDQAAQDECERRGFGAEETRKARAEAKDRQKDVVRAKNGRIQDWRYPALNEVQSITVLKYFDPVSKLEPSPGFIKSITWKCRCCHRTFTAAPGITTNLLGHLNAKPSRGPCPDRDTPLTKGVEPWIPSWAKDDESARVPEPAKGRDLDAMSQRSFMSKWTK</sequence>
<feature type="compositionally biased region" description="Polar residues" evidence="4">
    <location>
        <begin position="54"/>
        <end position="71"/>
    </location>
</feature>
<evidence type="ECO:0000256" key="1">
    <source>
        <dbReference type="ARBA" id="ARBA00022723"/>
    </source>
</evidence>
<feature type="domain" description="BED-type" evidence="5">
    <location>
        <begin position="290"/>
        <end position="336"/>
    </location>
</feature>
<evidence type="ECO:0000256" key="4">
    <source>
        <dbReference type="SAM" id="MobiDB-lite"/>
    </source>
</evidence>
<name>A0A8T8SVA1_9BASI</name>
<feature type="compositionally biased region" description="Basic and acidic residues" evidence="4">
    <location>
        <begin position="363"/>
        <end position="381"/>
    </location>
</feature>
<evidence type="ECO:0000313" key="6">
    <source>
        <dbReference type="EMBL" id="KAE8248901.1"/>
    </source>
</evidence>
<feature type="compositionally biased region" description="Basic and acidic residues" evidence="4">
    <location>
        <begin position="241"/>
        <end position="264"/>
    </location>
</feature>
<dbReference type="InterPro" id="IPR003656">
    <property type="entry name" value="Znf_BED"/>
</dbReference>
<evidence type="ECO:0000259" key="5">
    <source>
        <dbReference type="Pfam" id="PF02892"/>
    </source>
</evidence>
<dbReference type="AlphaFoldDB" id="A0A8T8SVA1"/>
<keyword evidence="3" id="KW-0862">Zinc</keyword>
<evidence type="ECO:0000256" key="2">
    <source>
        <dbReference type="ARBA" id="ARBA00022771"/>
    </source>
</evidence>
<dbReference type="GO" id="GO:0003677">
    <property type="term" value="F:DNA binding"/>
    <property type="evidence" value="ECO:0007669"/>
    <property type="project" value="InterPro"/>
</dbReference>
<reference evidence="6" key="1">
    <citation type="submission" date="2016-04" db="EMBL/GenBank/DDBJ databases">
        <authorList>
            <person name="Nguyen H.D."/>
            <person name="Kesanakurti P."/>
            <person name="Cullis J."/>
            <person name="Levesque C.A."/>
            <person name="Hambleton S."/>
        </authorList>
    </citation>
    <scope>NUCLEOTIDE SEQUENCE</scope>
    <source>
        <strain evidence="6">DAOMC 238032</strain>
    </source>
</reference>
<feature type="region of interest" description="Disordered" evidence="4">
    <location>
        <begin position="338"/>
        <end position="394"/>
    </location>
</feature>
<feature type="compositionally biased region" description="Acidic residues" evidence="4">
    <location>
        <begin position="149"/>
        <end position="158"/>
    </location>
</feature>
<feature type="region of interest" description="Disordered" evidence="4">
    <location>
        <begin position="31"/>
        <end position="264"/>
    </location>
</feature>
<keyword evidence="1" id="KW-0479">Metal-binding</keyword>
<protein>
    <recommendedName>
        <fullName evidence="5">BED-type domain-containing protein</fullName>
    </recommendedName>
</protein>
<accession>A0A8T8SVA1</accession>
<evidence type="ECO:0000256" key="3">
    <source>
        <dbReference type="ARBA" id="ARBA00022833"/>
    </source>
</evidence>
<comment type="caution">
    <text evidence="6">The sequence shown here is derived from an EMBL/GenBank/DDBJ whole genome shotgun (WGS) entry which is preliminary data.</text>
</comment>
<dbReference type="EMBL" id="LWDD02001354">
    <property type="protein sequence ID" value="KAE8248901.1"/>
    <property type="molecule type" value="Genomic_DNA"/>
</dbReference>